<evidence type="ECO:0000313" key="1">
    <source>
        <dbReference type="EMBL" id="KAF1985622.1"/>
    </source>
</evidence>
<dbReference type="AlphaFoldDB" id="A0A6G1GXT4"/>
<gene>
    <name evidence="1" type="ORF">K402DRAFT_464290</name>
</gene>
<proteinExistence type="predicted"/>
<evidence type="ECO:0000313" key="2">
    <source>
        <dbReference type="Proteomes" id="UP000800041"/>
    </source>
</evidence>
<dbReference type="EMBL" id="ML977161">
    <property type="protein sequence ID" value="KAF1985622.1"/>
    <property type="molecule type" value="Genomic_DNA"/>
</dbReference>
<accession>A0A6G1GXT4</accession>
<name>A0A6G1GXT4_9PEZI</name>
<dbReference type="Proteomes" id="UP000800041">
    <property type="component" value="Unassembled WGS sequence"/>
</dbReference>
<organism evidence="1 2">
    <name type="scientific">Aulographum hederae CBS 113979</name>
    <dbReference type="NCBI Taxonomy" id="1176131"/>
    <lineage>
        <taxon>Eukaryota</taxon>
        <taxon>Fungi</taxon>
        <taxon>Dikarya</taxon>
        <taxon>Ascomycota</taxon>
        <taxon>Pezizomycotina</taxon>
        <taxon>Dothideomycetes</taxon>
        <taxon>Pleosporomycetidae</taxon>
        <taxon>Aulographales</taxon>
        <taxon>Aulographaceae</taxon>
    </lineage>
</organism>
<protein>
    <submittedName>
        <fullName evidence="1">Uncharacterized protein</fullName>
    </submittedName>
</protein>
<keyword evidence="2" id="KW-1185">Reference proteome</keyword>
<sequence>MPASLTGFNSLKTVTTITVTDSAGHIAYEKVYPSGDAWLGYFGTGAPAPPPTATPSPYQYDILSNPHAAKNISPLPQIPINTTSAVLSGNVLINTTLAQSFISTRCRSDVFAQEIGAGRSYSSVADMGGGVALNMSTSYQPGCEMDHAMDVFSCLFYFGELLSPAMNFTATQKDRTGCLTYGLEASVEVSCSQGGDGVMGLAEQDAVNNINAFCGNYTGRTIPHDINSTLTLQLTWPYDDDHKAIVALEYTKNTMLCPTDYVIHQDVCRIMKPDFADRRRRE</sequence>
<reference evidence="1" key="1">
    <citation type="journal article" date="2020" name="Stud. Mycol.">
        <title>101 Dothideomycetes genomes: a test case for predicting lifestyles and emergence of pathogens.</title>
        <authorList>
            <person name="Haridas S."/>
            <person name="Albert R."/>
            <person name="Binder M."/>
            <person name="Bloem J."/>
            <person name="Labutti K."/>
            <person name="Salamov A."/>
            <person name="Andreopoulos B."/>
            <person name="Baker S."/>
            <person name="Barry K."/>
            <person name="Bills G."/>
            <person name="Bluhm B."/>
            <person name="Cannon C."/>
            <person name="Castanera R."/>
            <person name="Culley D."/>
            <person name="Daum C."/>
            <person name="Ezra D."/>
            <person name="Gonzalez J."/>
            <person name="Henrissat B."/>
            <person name="Kuo A."/>
            <person name="Liang C."/>
            <person name="Lipzen A."/>
            <person name="Lutzoni F."/>
            <person name="Magnuson J."/>
            <person name="Mondo S."/>
            <person name="Nolan M."/>
            <person name="Ohm R."/>
            <person name="Pangilinan J."/>
            <person name="Park H.-J."/>
            <person name="Ramirez L."/>
            <person name="Alfaro M."/>
            <person name="Sun H."/>
            <person name="Tritt A."/>
            <person name="Yoshinaga Y."/>
            <person name="Zwiers L.-H."/>
            <person name="Turgeon B."/>
            <person name="Goodwin S."/>
            <person name="Spatafora J."/>
            <person name="Crous P."/>
            <person name="Grigoriev I."/>
        </authorList>
    </citation>
    <scope>NUCLEOTIDE SEQUENCE</scope>
    <source>
        <strain evidence="1">CBS 113979</strain>
    </source>
</reference>